<feature type="compositionally biased region" description="Basic and acidic residues" evidence="7">
    <location>
        <begin position="128"/>
        <end position="141"/>
    </location>
</feature>
<evidence type="ECO:0000259" key="8">
    <source>
        <dbReference type="SMART" id="SM00906"/>
    </source>
</evidence>
<keyword evidence="3" id="KW-0805">Transcription regulation</keyword>
<dbReference type="GeneID" id="30008087"/>
<evidence type="ECO:0000313" key="10">
    <source>
        <dbReference type="Proteomes" id="UP000078343"/>
    </source>
</evidence>
<dbReference type="GO" id="GO:0008270">
    <property type="term" value="F:zinc ion binding"/>
    <property type="evidence" value="ECO:0007669"/>
    <property type="project" value="InterPro"/>
</dbReference>
<dbReference type="CDD" id="cd12148">
    <property type="entry name" value="fungal_TF_MHR"/>
    <property type="match status" value="1"/>
</dbReference>
<keyword evidence="1" id="KW-0479">Metal-binding</keyword>
<feature type="domain" description="Xylanolytic transcriptional activator regulatory" evidence="8">
    <location>
        <begin position="315"/>
        <end position="389"/>
    </location>
</feature>
<dbReference type="GO" id="GO:0003677">
    <property type="term" value="F:DNA binding"/>
    <property type="evidence" value="ECO:0007669"/>
    <property type="project" value="UniProtKB-KW"/>
</dbReference>
<evidence type="ECO:0000256" key="3">
    <source>
        <dbReference type="ARBA" id="ARBA00023015"/>
    </source>
</evidence>
<keyword evidence="4" id="KW-0238">DNA-binding</keyword>
<feature type="compositionally biased region" description="Polar residues" evidence="7">
    <location>
        <begin position="43"/>
        <end position="74"/>
    </location>
</feature>
<protein>
    <recommendedName>
        <fullName evidence="8">Xylanolytic transcriptional activator regulatory domain-containing protein</fullName>
    </recommendedName>
</protein>
<keyword evidence="2" id="KW-0862">Zinc</keyword>
<dbReference type="RefSeq" id="XP_018695082.1">
    <property type="nucleotide sequence ID" value="XM_018835432.1"/>
</dbReference>
<dbReference type="PANTHER" id="PTHR31313">
    <property type="entry name" value="TY1 ENHANCER ACTIVATOR"/>
    <property type="match status" value="1"/>
</dbReference>
<gene>
    <name evidence="9" type="ORF">AYL99_03918</name>
</gene>
<name>A0A178ZRT5_9EURO</name>
<accession>A0A178ZRT5</accession>
<proteinExistence type="predicted"/>
<dbReference type="GO" id="GO:0006351">
    <property type="term" value="P:DNA-templated transcription"/>
    <property type="evidence" value="ECO:0007669"/>
    <property type="project" value="InterPro"/>
</dbReference>
<dbReference type="InterPro" id="IPR007219">
    <property type="entry name" value="XnlR_reg_dom"/>
</dbReference>
<evidence type="ECO:0000256" key="6">
    <source>
        <dbReference type="ARBA" id="ARBA00023242"/>
    </source>
</evidence>
<dbReference type="PANTHER" id="PTHR31313:SF81">
    <property type="entry name" value="TY1 ENHANCER ACTIVATOR"/>
    <property type="match status" value="1"/>
</dbReference>
<keyword evidence="10" id="KW-1185">Reference proteome</keyword>
<reference evidence="9 10" key="1">
    <citation type="submission" date="2016-04" db="EMBL/GenBank/DDBJ databases">
        <title>Draft genome of Fonsecaea erecta CBS 125763.</title>
        <authorList>
            <person name="Weiss V.A."/>
            <person name="Vicente V.A."/>
            <person name="Raittz R.T."/>
            <person name="Moreno L.F."/>
            <person name="De Souza E.M."/>
            <person name="Pedrosa F.O."/>
            <person name="Steffens M.B."/>
            <person name="Faoro H."/>
            <person name="Tadra-Sfeir M.Z."/>
            <person name="Najafzadeh M.J."/>
            <person name="Felipe M.S."/>
            <person name="Teixeira M."/>
            <person name="Sun J."/>
            <person name="Xi L."/>
            <person name="Gomes R."/>
            <person name="De Azevedo C.M."/>
            <person name="Salgado C.G."/>
            <person name="Da Silva M.B."/>
            <person name="Nascimento M.F."/>
            <person name="Queiroz-Telles F."/>
            <person name="Attili D.S."/>
            <person name="Gorbushina A."/>
        </authorList>
    </citation>
    <scope>NUCLEOTIDE SEQUENCE [LARGE SCALE GENOMIC DNA]</scope>
    <source>
        <strain evidence="9 10">CBS 125763</strain>
    </source>
</reference>
<dbReference type="Proteomes" id="UP000078343">
    <property type="component" value="Unassembled WGS sequence"/>
</dbReference>
<dbReference type="InterPro" id="IPR051615">
    <property type="entry name" value="Transcr_Regulatory_Elem"/>
</dbReference>
<evidence type="ECO:0000256" key="4">
    <source>
        <dbReference type="ARBA" id="ARBA00023125"/>
    </source>
</evidence>
<comment type="caution">
    <text evidence="9">The sequence shown here is derived from an EMBL/GenBank/DDBJ whole genome shotgun (WGS) entry which is preliminary data.</text>
</comment>
<dbReference type="SMART" id="SM00906">
    <property type="entry name" value="Fungal_trans"/>
    <property type="match status" value="1"/>
</dbReference>
<dbReference type="Pfam" id="PF04082">
    <property type="entry name" value="Fungal_trans"/>
    <property type="match status" value="1"/>
</dbReference>
<feature type="region of interest" description="Disordered" evidence="7">
    <location>
        <begin position="101"/>
        <end position="142"/>
    </location>
</feature>
<keyword evidence="5" id="KW-0804">Transcription</keyword>
<evidence type="ECO:0000313" key="9">
    <source>
        <dbReference type="EMBL" id="OAP61715.1"/>
    </source>
</evidence>
<sequence length="482" mass="55004">MKQSHSSTLTRNRPRSRVFVHSLLEHIELLESRLKEVDDEFPQQPQHPEIQVQTQQVQLEEDVSQQPSGSWTHHNSGDGFDLSRLESEGAGLQRDQGLSALSDNEHYDRTPTSHATSGDGGGVIGSDFNDRGQFRESHEGSTHSFLVESTRLKYDGTTGQPRYFTPLARYQLFAEQLTESQGNSSGSWHLQKRLHHMIKDLNTETYNHLMACFWTHYNNPLQMIDREAFEQHRDQDKLYYSGFLHISCLAMGFRYADKSRSDIKALYRGNRDSTFHESARYTVETELESPQGLTTIQGLLILSDLECAVGRDRSGWMYAGVACRLAFEMGLMIDHSRTTLPPRDMQSRQRLLRVCVFYDRLWAIFSGHPTVIRKSDLLFTAFSLIYSKVLTSASETSTLLAESLEETQAWDVLLELMELAIKVSGHITNSASTSKVDDIPGNFMTAAALHDELESWRRRLPAQLRWSAENVQSSRAIFFFIQ</sequence>
<evidence type="ECO:0000256" key="5">
    <source>
        <dbReference type="ARBA" id="ARBA00023163"/>
    </source>
</evidence>
<keyword evidence="6" id="KW-0539">Nucleus</keyword>
<dbReference type="OrthoDB" id="2154091at2759"/>
<feature type="region of interest" description="Disordered" evidence="7">
    <location>
        <begin position="38"/>
        <end position="84"/>
    </location>
</feature>
<dbReference type="EMBL" id="LVYI01000003">
    <property type="protein sequence ID" value="OAP61715.1"/>
    <property type="molecule type" value="Genomic_DNA"/>
</dbReference>
<evidence type="ECO:0000256" key="7">
    <source>
        <dbReference type="SAM" id="MobiDB-lite"/>
    </source>
</evidence>
<dbReference type="AlphaFoldDB" id="A0A178ZRT5"/>
<organism evidence="9 10">
    <name type="scientific">Fonsecaea erecta</name>
    <dbReference type="NCBI Taxonomy" id="1367422"/>
    <lineage>
        <taxon>Eukaryota</taxon>
        <taxon>Fungi</taxon>
        <taxon>Dikarya</taxon>
        <taxon>Ascomycota</taxon>
        <taxon>Pezizomycotina</taxon>
        <taxon>Eurotiomycetes</taxon>
        <taxon>Chaetothyriomycetidae</taxon>
        <taxon>Chaetothyriales</taxon>
        <taxon>Herpotrichiellaceae</taxon>
        <taxon>Fonsecaea</taxon>
    </lineage>
</organism>
<dbReference type="STRING" id="1367422.A0A178ZRT5"/>
<evidence type="ECO:0000256" key="2">
    <source>
        <dbReference type="ARBA" id="ARBA00022833"/>
    </source>
</evidence>
<evidence type="ECO:0000256" key="1">
    <source>
        <dbReference type="ARBA" id="ARBA00022723"/>
    </source>
</evidence>